<proteinExistence type="predicted"/>
<reference evidence="2 3" key="1">
    <citation type="journal article" date="2019" name="Commun. Biol.">
        <title>The bagworm genome reveals a unique fibroin gene that provides high tensile strength.</title>
        <authorList>
            <person name="Kono N."/>
            <person name="Nakamura H."/>
            <person name="Ohtoshi R."/>
            <person name="Tomita M."/>
            <person name="Numata K."/>
            <person name="Arakawa K."/>
        </authorList>
    </citation>
    <scope>NUCLEOTIDE SEQUENCE [LARGE SCALE GENOMIC DNA]</scope>
</reference>
<keyword evidence="3" id="KW-1185">Reference proteome</keyword>
<dbReference type="Proteomes" id="UP000299102">
    <property type="component" value="Unassembled WGS sequence"/>
</dbReference>
<organism evidence="2 3">
    <name type="scientific">Eumeta variegata</name>
    <name type="common">Bagworm moth</name>
    <name type="synonym">Eumeta japonica</name>
    <dbReference type="NCBI Taxonomy" id="151549"/>
    <lineage>
        <taxon>Eukaryota</taxon>
        <taxon>Metazoa</taxon>
        <taxon>Ecdysozoa</taxon>
        <taxon>Arthropoda</taxon>
        <taxon>Hexapoda</taxon>
        <taxon>Insecta</taxon>
        <taxon>Pterygota</taxon>
        <taxon>Neoptera</taxon>
        <taxon>Endopterygota</taxon>
        <taxon>Lepidoptera</taxon>
        <taxon>Glossata</taxon>
        <taxon>Ditrysia</taxon>
        <taxon>Tineoidea</taxon>
        <taxon>Psychidae</taxon>
        <taxon>Oiketicinae</taxon>
        <taxon>Eumeta</taxon>
    </lineage>
</organism>
<gene>
    <name evidence="2" type="ORF">EVAR_51184_1</name>
</gene>
<sequence length="375" mass="41014">MRTPVVGRDDRCFHEGPKEAGSWLRFTFPFPKTISAFEQAQYITLISARKALGCLMSVAKPSFHPSTKGKAHGSANVRRLIEKYGRMCAKETKTSWGRTREPRSPGSNGEVCEHGAGGGAGGRGKWKRSGTGNRGLPQRTVTVPAFAENSLLKNRNESLAMATYAQFKHVELYKIGHGKNRRTSGFSLTLIKKLDDQGLSTIPTDTEPTALTAQRSPLVLGEGRGEEGGGVGRETIIGIGNRNTSSRSVTGPADQFFELKTIQWVSYRRKNYVNWGRAPVSLLTLIKHTDISKVVQSTVSGFIHLIAEIFPQTLKSESSCQRWTSSSCNGVGYEAASSPRPAKRQRGGLKFQVLQSETNYDMAMSPTIRTVFGVG</sequence>
<feature type="region of interest" description="Disordered" evidence="1">
    <location>
        <begin position="92"/>
        <end position="138"/>
    </location>
</feature>
<protein>
    <submittedName>
        <fullName evidence="2">Uncharacterized protein</fullName>
    </submittedName>
</protein>
<evidence type="ECO:0000313" key="3">
    <source>
        <dbReference type="Proteomes" id="UP000299102"/>
    </source>
</evidence>
<evidence type="ECO:0000313" key="2">
    <source>
        <dbReference type="EMBL" id="GBP61051.1"/>
    </source>
</evidence>
<evidence type="ECO:0000256" key="1">
    <source>
        <dbReference type="SAM" id="MobiDB-lite"/>
    </source>
</evidence>
<dbReference type="EMBL" id="BGZK01000802">
    <property type="protein sequence ID" value="GBP61051.1"/>
    <property type="molecule type" value="Genomic_DNA"/>
</dbReference>
<feature type="compositionally biased region" description="Basic and acidic residues" evidence="1">
    <location>
        <begin position="92"/>
        <end position="103"/>
    </location>
</feature>
<name>A0A4C1XB09_EUMVA</name>
<dbReference type="AlphaFoldDB" id="A0A4C1XB09"/>
<dbReference type="OrthoDB" id="7472221at2759"/>
<accession>A0A4C1XB09</accession>
<comment type="caution">
    <text evidence="2">The sequence shown here is derived from an EMBL/GenBank/DDBJ whole genome shotgun (WGS) entry which is preliminary data.</text>
</comment>